<reference evidence="2 3" key="1">
    <citation type="submission" date="2017-11" db="EMBL/GenBank/DDBJ databases">
        <title>De-novo sequencing of pomegranate (Punica granatum L.) genome.</title>
        <authorList>
            <person name="Akparov Z."/>
            <person name="Amiraslanov A."/>
            <person name="Hajiyeva S."/>
            <person name="Abbasov M."/>
            <person name="Kaur K."/>
            <person name="Hamwieh A."/>
            <person name="Solovyev V."/>
            <person name="Salamov A."/>
            <person name="Braich B."/>
            <person name="Kosarev P."/>
            <person name="Mahmoud A."/>
            <person name="Hajiyev E."/>
            <person name="Babayeva S."/>
            <person name="Izzatullayeva V."/>
            <person name="Mammadov A."/>
            <person name="Mammadov A."/>
            <person name="Sharifova S."/>
            <person name="Ojaghi J."/>
            <person name="Eynullazada K."/>
            <person name="Bayramov B."/>
            <person name="Abdulazimova A."/>
            <person name="Shahmuradov I."/>
        </authorList>
    </citation>
    <scope>NUCLEOTIDE SEQUENCE [LARGE SCALE GENOMIC DNA]</scope>
    <source>
        <strain evidence="3">cv. AG2017</strain>
        <tissue evidence="2">Leaf</tissue>
    </source>
</reference>
<protein>
    <submittedName>
        <fullName evidence="2">Uncharacterized protein</fullName>
    </submittedName>
</protein>
<comment type="caution">
    <text evidence="2">The sequence shown here is derived from an EMBL/GenBank/DDBJ whole genome shotgun (WGS) entry which is preliminary data.</text>
</comment>
<dbReference type="AlphaFoldDB" id="A0A2I0IIW2"/>
<organism evidence="2 3">
    <name type="scientific">Punica granatum</name>
    <name type="common">Pomegranate</name>
    <dbReference type="NCBI Taxonomy" id="22663"/>
    <lineage>
        <taxon>Eukaryota</taxon>
        <taxon>Viridiplantae</taxon>
        <taxon>Streptophyta</taxon>
        <taxon>Embryophyta</taxon>
        <taxon>Tracheophyta</taxon>
        <taxon>Spermatophyta</taxon>
        <taxon>Magnoliopsida</taxon>
        <taxon>eudicotyledons</taxon>
        <taxon>Gunneridae</taxon>
        <taxon>Pentapetalae</taxon>
        <taxon>rosids</taxon>
        <taxon>malvids</taxon>
        <taxon>Myrtales</taxon>
        <taxon>Lythraceae</taxon>
        <taxon>Punica</taxon>
    </lineage>
</organism>
<evidence type="ECO:0000313" key="3">
    <source>
        <dbReference type="Proteomes" id="UP000233551"/>
    </source>
</evidence>
<sequence length="142" mass="15887">MVSTTAFECSAPKEKYLESPRDGGDLLGTDKVEKHRLSTRGKASKFLISNVVFDVPTLVKQTESTCRGQVEKPWRMVELGLKAPITQPGVEIIWSISEWRPKSLRWNSLQVGDSFGGRTKVKLRKPSTLEESKVLGLSDRRG</sequence>
<name>A0A2I0IIW2_PUNGR</name>
<dbReference type="EMBL" id="PGOL01002996">
    <property type="protein sequence ID" value="PKI43703.1"/>
    <property type="molecule type" value="Genomic_DNA"/>
</dbReference>
<evidence type="ECO:0000256" key="1">
    <source>
        <dbReference type="SAM" id="MobiDB-lite"/>
    </source>
</evidence>
<proteinExistence type="predicted"/>
<keyword evidence="3" id="KW-1185">Reference proteome</keyword>
<gene>
    <name evidence="2" type="ORF">CRG98_035902</name>
</gene>
<accession>A0A2I0IIW2</accession>
<feature type="region of interest" description="Disordered" evidence="1">
    <location>
        <begin position="1"/>
        <end position="29"/>
    </location>
</feature>
<dbReference type="Proteomes" id="UP000233551">
    <property type="component" value="Unassembled WGS sequence"/>
</dbReference>
<feature type="compositionally biased region" description="Basic and acidic residues" evidence="1">
    <location>
        <begin position="11"/>
        <end position="29"/>
    </location>
</feature>
<evidence type="ECO:0000313" key="2">
    <source>
        <dbReference type="EMBL" id="PKI43703.1"/>
    </source>
</evidence>